<feature type="chain" id="PRO_5046893816" evidence="1">
    <location>
        <begin position="20"/>
        <end position="43"/>
    </location>
</feature>
<evidence type="ECO:0000256" key="1">
    <source>
        <dbReference type="SAM" id="SignalP"/>
    </source>
</evidence>
<gene>
    <name evidence="2" type="ORF">PVAG01_11050</name>
</gene>
<keyword evidence="3" id="KW-1185">Reference proteome</keyword>
<dbReference type="Proteomes" id="UP001629113">
    <property type="component" value="Unassembled WGS sequence"/>
</dbReference>
<sequence>MSMISLISWLVSQIQISRSICLSVDGECCSDLQILHRFGGELR</sequence>
<organism evidence="2 3">
    <name type="scientific">Phlyctema vagabunda</name>
    <dbReference type="NCBI Taxonomy" id="108571"/>
    <lineage>
        <taxon>Eukaryota</taxon>
        <taxon>Fungi</taxon>
        <taxon>Dikarya</taxon>
        <taxon>Ascomycota</taxon>
        <taxon>Pezizomycotina</taxon>
        <taxon>Leotiomycetes</taxon>
        <taxon>Helotiales</taxon>
        <taxon>Dermateaceae</taxon>
        <taxon>Phlyctema</taxon>
    </lineage>
</organism>
<evidence type="ECO:0000313" key="3">
    <source>
        <dbReference type="Proteomes" id="UP001629113"/>
    </source>
</evidence>
<feature type="signal peptide" evidence="1">
    <location>
        <begin position="1"/>
        <end position="19"/>
    </location>
</feature>
<evidence type="ECO:0000313" key="2">
    <source>
        <dbReference type="EMBL" id="KAL3418040.1"/>
    </source>
</evidence>
<proteinExistence type="predicted"/>
<reference evidence="2 3" key="1">
    <citation type="submission" date="2024-06" db="EMBL/GenBank/DDBJ databases">
        <title>Complete genome of Phlyctema vagabunda strain 19-DSS-EL-015.</title>
        <authorList>
            <person name="Fiorenzani C."/>
        </authorList>
    </citation>
    <scope>NUCLEOTIDE SEQUENCE [LARGE SCALE GENOMIC DNA]</scope>
    <source>
        <strain evidence="2 3">19-DSS-EL-015</strain>
    </source>
</reference>
<protein>
    <submittedName>
        <fullName evidence="2">Uncharacterized protein</fullName>
    </submittedName>
</protein>
<dbReference type="EMBL" id="JBFCZG010000010">
    <property type="protein sequence ID" value="KAL3418040.1"/>
    <property type="molecule type" value="Genomic_DNA"/>
</dbReference>
<accession>A0ABR4P401</accession>
<name>A0ABR4P401_9HELO</name>
<keyword evidence="1" id="KW-0732">Signal</keyword>
<comment type="caution">
    <text evidence="2">The sequence shown here is derived from an EMBL/GenBank/DDBJ whole genome shotgun (WGS) entry which is preliminary data.</text>
</comment>